<accession>A0A4Z2HVT0</accession>
<organism evidence="2 3">
    <name type="scientific">Liparis tanakae</name>
    <name type="common">Tanaka's snailfish</name>
    <dbReference type="NCBI Taxonomy" id="230148"/>
    <lineage>
        <taxon>Eukaryota</taxon>
        <taxon>Metazoa</taxon>
        <taxon>Chordata</taxon>
        <taxon>Craniata</taxon>
        <taxon>Vertebrata</taxon>
        <taxon>Euteleostomi</taxon>
        <taxon>Actinopterygii</taxon>
        <taxon>Neopterygii</taxon>
        <taxon>Teleostei</taxon>
        <taxon>Neoteleostei</taxon>
        <taxon>Acanthomorphata</taxon>
        <taxon>Eupercaria</taxon>
        <taxon>Perciformes</taxon>
        <taxon>Cottioidei</taxon>
        <taxon>Cottales</taxon>
        <taxon>Liparidae</taxon>
        <taxon>Liparis</taxon>
    </lineage>
</organism>
<feature type="region of interest" description="Disordered" evidence="1">
    <location>
        <begin position="31"/>
        <end position="60"/>
    </location>
</feature>
<keyword evidence="3" id="KW-1185">Reference proteome</keyword>
<reference evidence="2 3" key="1">
    <citation type="submission" date="2019-03" db="EMBL/GenBank/DDBJ databases">
        <title>First draft genome of Liparis tanakae, snailfish: a comprehensive survey of snailfish specific genes.</title>
        <authorList>
            <person name="Kim W."/>
            <person name="Song I."/>
            <person name="Jeong J.-H."/>
            <person name="Kim D."/>
            <person name="Kim S."/>
            <person name="Ryu S."/>
            <person name="Song J.Y."/>
            <person name="Lee S.K."/>
        </authorList>
    </citation>
    <scope>NUCLEOTIDE SEQUENCE [LARGE SCALE GENOMIC DNA]</scope>
    <source>
        <tissue evidence="2">Muscle</tissue>
    </source>
</reference>
<feature type="compositionally biased region" description="Polar residues" evidence="1">
    <location>
        <begin position="31"/>
        <end position="41"/>
    </location>
</feature>
<dbReference type="AlphaFoldDB" id="A0A4Z2HVT0"/>
<sequence>MFCFHVFLLTRSISEPRAWTFRGTFVSSSALQQHQNETRPSSGLLPPLKTSSSGRERPSLRLLYSRTSSLPTVPSSDRAVNPHNKKGLVHIGWRCMRLGIEPGTQGTLAKREDSVCPTMSKRTSEGEGSREEGGERREERGESPESRGAVELQISA</sequence>
<proteinExistence type="predicted"/>
<evidence type="ECO:0000313" key="2">
    <source>
        <dbReference type="EMBL" id="TNN69710.1"/>
    </source>
</evidence>
<evidence type="ECO:0000256" key="1">
    <source>
        <dbReference type="SAM" id="MobiDB-lite"/>
    </source>
</evidence>
<dbReference type="EMBL" id="SRLO01000172">
    <property type="protein sequence ID" value="TNN69710.1"/>
    <property type="molecule type" value="Genomic_DNA"/>
</dbReference>
<feature type="compositionally biased region" description="Basic and acidic residues" evidence="1">
    <location>
        <begin position="122"/>
        <end position="145"/>
    </location>
</feature>
<feature type="region of interest" description="Disordered" evidence="1">
    <location>
        <begin position="65"/>
        <end position="84"/>
    </location>
</feature>
<protein>
    <submittedName>
        <fullName evidence="2">Uncharacterized protein</fullName>
    </submittedName>
</protein>
<name>A0A4Z2HVT0_9TELE</name>
<feature type="region of interest" description="Disordered" evidence="1">
    <location>
        <begin position="102"/>
        <end position="156"/>
    </location>
</feature>
<dbReference type="Proteomes" id="UP000314294">
    <property type="component" value="Unassembled WGS sequence"/>
</dbReference>
<gene>
    <name evidence="2" type="ORF">EYF80_020074</name>
</gene>
<evidence type="ECO:0000313" key="3">
    <source>
        <dbReference type="Proteomes" id="UP000314294"/>
    </source>
</evidence>
<comment type="caution">
    <text evidence="2">The sequence shown here is derived from an EMBL/GenBank/DDBJ whole genome shotgun (WGS) entry which is preliminary data.</text>
</comment>